<feature type="compositionally biased region" description="Pro residues" evidence="11">
    <location>
        <begin position="41"/>
        <end position="55"/>
    </location>
</feature>
<keyword evidence="2" id="KW-0507">mRNA processing</keyword>
<keyword evidence="4" id="KW-0677">Repeat</keyword>
<feature type="domain" description="POLO box" evidence="13">
    <location>
        <begin position="716"/>
        <end position="799"/>
    </location>
</feature>
<dbReference type="Gene3D" id="1.10.510.10">
    <property type="entry name" value="Transferase(Phosphotransferase) domain 1"/>
    <property type="match status" value="1"/>
</dbReference>
<evidence type="ECO:0000256" key="8">
    <source>
        <dbReference type="PROSITE-ProRule" id="PRU00047"/>
    </source>
</evidence>
<gene>
    <name evidence="15" type="ORF">AAE3_LOCUS3577</name>
</gene>
<dbReference type="InterPro" id="IPR033695">
    <property type="entry name" value="POLO_box_2"/>
</dbReference>
<dbReference type="InterPro" id="IPR036875">
    <property type="entry name" value="Znf_CCHC_sf"/>
</dbReference>
<feature type="region of interest" description="Disordered" evidence="11">
    <location>
        <begin position="541"/>
        <end position="576"/>
    </location>
</feature>
<comment type="caution">
    <text evidence="15">The sequence shown here is derived from an EMBL/GenBank/DDBJ whole genome shotgun (WGS) entry which is preliminary data.</text>
</comment>
<feature type="region of interest" description="Disordered" evidence="11">
    <location>
        <begin position="1"/>
        <end position="73"/>
    </location>
</feature>
<dbReference type="SMART" id="SM00343">
    <property type="entry name" value="ZnF_C2HC"/>
    <property type="match status" value="1"/>
</dbReference>
<evidence type="ECO:0000256" key="7">
    <source>
        <dbReference type="ARBA" id="ARBA00022840"/>
    </source>
</evidence>
<dbReference type="Proteomes" id="UP000467700">
    <property type="component" value="Unassembled WGS sequence"/>
</dbReference>
<dbReference type="InterPro" id="IPR000959">
    <property type="entry name" value="POLO_box_dom"/>
</dbReference>
<feature type="domain" description="POLO box" evidence="13">
    <location>
        <begin position="820"/>
        <end position="919"/>
    </location>
</feature>
<keyword evidence="8" id="KW-0862">Zinc</keyword>
<comment type="catalytic activity">
    <reaction evidence="10">
        <text>L-threonyl-[protein] + ATP = O-phospho-L-threonyl-[protein] + ADP + H(+)</text>
        <dbReference type="Rhea" id="RHEA:46608"/>
        <dbReference type="Rhea" id="RHEA-COMP:11060"/>
        <dbReference type="Rhea" id="RHEA-COMP:11605"/>
        <dbReference type="ChEBI" id="CHEBI:15378"/>
        <dbReference type="ChEBI" id="CHEBI:30013"/>
        <dbReference type="ChEBI" id="CHEBI:30616"/>
        <dbReference type="ChEBI" id="CHEBI:61977"/>
        <dbReference type="ChEBI" id="CHEBI:456216"/>
        <dbReference type="EC" id="2.7.11.21"/>
    </reaction>
</comment>
<dbReference type="PROSITE" id="PS00108">
    <property type="entry name" value="PROTEIN_KINASE_ST"/>
    <property type="match status" value="1"/>
</dbReference>
<evidence type="ECO:0000313" key="15">
    <source>
        <dbReference type="EMBL" id="CAA7261230.1"/>
    </source>
</evidence>
<accession>A0A8S0VTY8</accession>
<name>A0A8S0VTY8_CYCAE</name>
<dbReference type="FunFam" id="1.10.510.10:FF:000647">
    <property type="entry name" value="Serine/threonine-protein kinase"/>
    <property type="match status" value="1"/>
</dbReference>
<evidence type="ECO:0000256" key="10">
    <source>
        <dbReference type="RuleBase" id="RU361162"/>
    </source>
</evidence>
<dbReference type="Pfam" id="PF00659">
    <property type="entry name" value="POLO_box"/>
    <property type="match status" value="2"/>
</dbReference>
<dbReference type="GO" id="GO:0006397">
    <property type="term" value="P:mRNA processing"/>
    <property type="evidence" value="ECO:0007669"/>
    <property type="project" value="UniProtKB-KW"/>
</dbReference>
<evidence type="ECO:0000256" key="11">
    <source>
        <dbReference type="SAM" id="MobiDB-lite"/>
    </source>
</evidence>
<dbReference type="GO" id="GO:0007052">
    <property type="term" value="P:mitotic spindle organization"/>
    <property type="evidence" value="ECO:0007669"/>
    <property type="project" value="TreeGrafter"/>
</dbReference>
<keyword evidence="3 10" id="KW-0808">Transferase</keyword>
<feature type="compositionally biased region" description="Basic and acidic residues" evidence="11">
    <location>
        <begin position="554"/>
        <end position="576"/>
    </location>
</feature>
<dbReference type="PROSITE" id="PS50158">
    <property type="entry name" value="ZF_CCHC"/>
    <property type="match status" value="1"/>
</dbReference>
<reference evidence="15 16" key="1">
    <citation type="submission" date="2020-01" db="EMBL/GenBank/DDBJ databases">
        <authorList>
            <person name="Gupta K D."/>
        </authorList>
    </citation>
    <scope>NUCLEOTIDE SEQUENCE [LARGE SCALE GENOMIC DNA]</scope>
</reference>
<evidence type="ECO:0000256" key="6">
    <source>
        <dbReference type="ARBA" id="ARBA00022777"/>
    </source>
</evidence>
<feature type="compositionally biased region" description="Acidic residues" evidence="11">
    <location>
        <begin position="543"/>
        <end position="553"/>
    </location>
</feature>
<dbReference type="GO" id="GO:0005634">
    <property type="term" value="C:nucleus"/>
    <property type="evidence" value="ECO:0007669"/>
    <property type="project" value="TreeGrafter"/>
</dbReference>
<dbReference type="PROSITE" id="PS50011">
    <property type="entry name" value="PROTEIN_KINASE_DOM"/>
    <property type="match status" value="1"/>
</dbReference>
<dbReference type="OrthoDB" id="408964at2759"/>
<dbReference type="Pfam" id="PF00069">
    <property type="entry name" value="Pkinase"/>
    <property type="match status" value="1"/>
</dbReference>
<dbReference type="Gene3D" id="3.30.200.20">
    <property type="entry name" value="Phosphorylase Kinase, domain 1"/>
    <property type="match status" value="1"/>
</dbReference>
<dbReference type="InterPro" id="IPR001878">
    <property type="entry name" value="Znf_CCHC"/>
</dbReference>
<dbReference type="InterPro" id="IPR036947">
    <property type="entry name" value="POLO_box_dom_sf"/>
</dbReference>
<feature type="compositionally biased region" description="Pro residues" evidence="11">
    <location>
        <begin position="664"/>
        <end position="677"/>
    </location>
</feature>
<dbReference type="InterPro" id="IPR000719">
    <property type="entry name" value="Prot_kinase_dom"/>
</dbReference>
<dbReference type="EC" id="2.7.11.21" evidence="10"/>
<evidence type="ECO:0000256" key="3">
    <source>
        <dbReference type="ARBA" id="ARBA00022679"/>
    </source>
</evidence>
<evidence type="ECO:0000259" key="14">
    <source>
        <dbReference type="PROSITE" id="PS50158"/>
    </source>
</evidence>
<feature type="region of interest" description="Disordered" evidence="11">
    <location>
        <begin position="1028"/>
        <end position="1071"/>
    </location>
</feature>
<dbReference type="CDD" id="cd13117">
    <property type="entry name" value="POLO_box_2"/>
    <property type="match status" value="1"/>
</dbReference>
<dbReference type="GO" id="GO:0000776">
    <property type="term" value="C:kinetochore"/>
    <property type="evidence" value="ECO:0007669"/>
    <property type="project" value="TreeGrafter"/>
</dbReference>
<dbReference type="InterPro" id="IPR011009">
    <property type="entry name" value="Kinase-like_dom_sf"/>
</dbReference>
<feature type="compositionally biased region" description="Basic residues" evidence="11">
    <location>
        <begin position="1058"/>
        <end position="1070"/>
    </location>
</feature>
<dbReference type="SUPFAM" id="SSF57756">
    <property type="entry name" value="Retrovirus zinc finger-like domains"/>
    <property type="match status" value="1"/>
</dbReference>
<dbReference type="PANTHER" id="PTHR24345:SF0">
    <property type="entry name" value="CELL CYCLE SERINE_THREONINE-PROTEIN KINASE CDC5_MSD2"/>
    <property type="match status" value="1"/>
</dbReference>
<dbReference type="SUPFAM" id="SSF56112">
    <property type="entry name" value="Protein kinase-like (PK-like)"/>
    <property type="match status" value="1"/>
</dbReference>
<keyword evidence="5 9" id="KW-0547">Nucleotide-binding</keyword>
<evidence type="ECO:0000256" key="4">
    <source>
        <dbReference type="ARBA" id="ARBA00022737"/>
    </source>
</evidence>
<dbReference type="GO" id="GO:0005524">
    <property type="term" value="F:ATP binding"/>
    <property type="evidence" value="ECO:0007669"/>
    <property type="project" value="UniProtKB-UniRule"/>
</dbReference>
<evidence type="ECO:0000256" key="2">
    <source>
        <dbReference type="ARBA" id="ARBA00022664"/>
    </source>
</evidence>
<protein>
    <recommendedName>
        <fullName evidence="10">Serine/threonine-protein kinase</fullName>
        <ecNumber evidence="10">2.7.11.21</ecNumber>
    </recommendedName>
</protein>
<dbReference type="GO" id="GO:0004674">
    <property type="term" value="F:protein serine/threonine kinase activity"/>
    <property type="evidence" value="ECO:0007669"/>
    <property type="project" value="UniProtKB-KW"/>
</dbReference>
<dbReference type="PANTHER" id="PTHR24345">
    <property type="entry name" value="SERINE/THREONINE-PROTEIN KINASE PLK"/>
    <property type="match status" value="1"/>
</dbReference>
<dbReference type="CDD" id="cd14099">
    <property type="entry name" value="STKc_PLK"/>
    <property type="match status" value="1"/>
</dbReference>
<proteinExistence type="inferred from homology"/>
<organism evidence="15 16">
    <name type="scientific">Cyclocybe aegerita</name>
    <name type="common">Black poplar mushroom</name>
    <name type="synonym">Agrocybe aegerita</name>
    <dbReference type="NCBI Taxonomy" id="1973307"/>
    <lineage>
        <taxon>Eukaryota</taxon>
        <taxon>Fungi</taxon>
        <taxon>Dikarya</taxon>
        <taxon>Basidiomycota</taxon>
        <taxon>Agaricomycotina</taxon>
        <taxon>Agaricomycetes</taxon>
        <taxon>Agaricomycetidae</taxon>
        <taxon>Agaricales</taxon>
        <taxon>Agaricineae</taxon>
        <taxon>Bolbitiaceae</taxon>
        <taxon>Cyclocybe</taxon>
    </lineage>
</organism>
<dbReference type="Gene3D" id="3.30.1120.30">
    <property type="entry name" value="POLO box domain"/>
    <property type="match status" value="2"/>
</dbReference>
<sequence length="1095" mass="122350">MYQAHTYARLPQAPQMPPAQRRHPLTNAVNHHVNHQQQATPPKPPPKAPASPPLPRQNSKTTPPSPPKIITDKSGRLQFNRVGFLGEGGFARVYEVKDARGARLACKVVTKDSLKTKKAKTKLYAEIKIHRSLEHPNIVNFQDCFEDNDNVYMTLELCPSGSLMDMLRRRRRFTEAESRFFMVQLIGACHYMHTHQVIHRDLKLGNLFLDQNMNVKVGDFGLAALIENPGERKKTICGTPNYIAPEVLFDTANGHSFEVDTWSIGVILYTLVVGRPPFQTKDVKAIYKRIRDNEYEFPTDRAISSAVQNLIQQILTPNPSQRPTLHEIVDHAFFVQGPVPSYIPTSAHDAPPDFRHISRSASEHNLKRLRKYALLDVDYSSLPPSSSGGAAGSQSNGVANTKNVATSIAQQEKEFQKAVQPGSPISALLSSARQPLLVGNPGAGGPGGARDSPLLRKLQAVKESPLGRRTVVRGLDGVVEERDRDGVRRRLPMPVPPGGAGMYGSEDGMDHEEVEEEEMRLRKKELEAQKARIVAQMAPVREEVEEDQEDEMEYERAKASARREEEEETQRQRERERYKVPAVKEPMRERQRERYGENVAPQMQRTQSKYSSLRTRSQGLVVDKENVHNGGYAYNTPTPAPLFLTHHPQSLAPTPAAPPVTSQPQPPPQPQAQPQPKPNGFDAAAQTLCMAFDAKAAGRVFCDPVGNHPLPDEKVFIVSWVDYCNKYGMGYALTDGSVGVHFNDSTTLVLSPDKVHFDYVTSRRHASIYVRKSFTVETYPEELKSKVYLLKHFERYIMDRLYGEYEYTFEDTGREKGMEFVQKYLRMKHVIVFKLSHDVLQFNFYDHSKLILSSSGLVVTHIDKHYKMTRHSLSDIMAQALSYAANPASAAADPDGAKFNQRMMDKLKYCKEVLVSIRNATGGAGPEEPEMGIPASNTAGTMGSRGSKNSLSYVREFLGSLRVKKEELAKVGVDIGNKDYLLTIIASLPLSLSSFTSAQLASARMFSTTRTIDPDVLIGLLIEEANHQKAQQARRQGGGKSKEEDRDEAMSVVPSSKGKAKAKSSGSKRRDHIECWTCGKKGHYQNKCPKASHVR</sequence>
<dbReference type="PROSITE" id="PS50078">
    <property type="entry name" value="POLO_BOX"/>
    <property type="match status" value="2"/>
</dbReference>
<evidence type="ECO:0000313" key="16">
    <source>
        <dbReference type="Proteomes" id="UP000467700"/>
    </source>
</evidence>
<dbReference type="GO" id="GO:0005816">
    <property type="term" value="C:spindle pole body"/>
    <property type="evidence" value="ECO:0007669"/>
    <property type="project" value="TreeGrafter"/>
</dbReference>
<feature type="binding site" evidence="9">
    <location>
        <position position="107"/>
    </location>
    <ligand>
        <name>ATP</name>
        <dbReference type="ChEBI" id="CHEBI:30616"/>
    </ligand>
</feature>
<dbReference type="GO" id="GO:0005737">
    <property type="term" value="C:cytoplasm"/>
    <property type="evidence" value="ECO:0007669"/>
    <property type="project" value="TreeGrafter"/>
</dbReference>
<dbReference type="GO" id="GO:0000922">
    <property type="term" value="C:spindle pole"/>
    <property type="evidence" value="ECO:0007669"/>
    <property type="project" value="TreeGrafter"/>
</dbReference>
<evidence type="ECO:0000259" key="12">
    <source>
        <dbReference type="PROSITE" id="PS50011"/>
    </source>
</evidence>
<dbReference type="InterPro" id="IPR033701">
    <property type="entry name" value="POLO_box_1"/>
</dbReference>
<feature type="domain" description="Protein kinase" evidence="12">
    <location>
        <begin position="79"/>
        <end position="334"/>
    </location>
</feature>
<evidence type="ECO:0000256" key="1">
    <source>
        <dbReference type="ARBA" id="ARBA00022527"/>
    </source>
</evidence>
<keyword evidence="6 10" id="KW-0418">Kinase</keyword>
<dbReference type="AlphaFoldDB" id="A0A8S0VTY8"/>
<keyword evidence="16" id="KW-1185">Reference proteome</keyword>
<dbReference type="InterPro" id="IPR017441">
    <property type="entry name" value="Protein_kinase_ATP_BS"/>
</dbReference>
<keyword evidence="1 10" id="KW-0723">Serine/threonine-protein kinase</keyword>
<keyword evidence="8" id="KW-0479">Metal-binding</keyword>
<evidence type="ECO:0000256" key="5">
    <source>
        <dbReference type="ARBA" id="ARBA00022741"/>
    </source>
</evidence>
<dbReference type="SUPFAM" id="SSF82615">
    <property type="entry name" value="Polo-box domain"/>
    <property type="match status" value="2"/>
</dbReference>
<dbReference type="CDD" id="cd13118">
    <property type="entry name" value="POLO_box_1"/>
    <property type="match status" value="1"/>
</dbReference>
<keyword evidence="8" id="KW-0863">Zinc-finger</keyword>
<keyword evidence="7 9" id="KW-0067">ATP-binding</keyword>
<dbReference type="GO" id="GO:0003676">
    <property type="term" value="F:nucleic acid binding"/>
    <property type="evidence" value="ECO:0007669"/>
    <property type="project" value="InterPro"/>
</dbReference>
<feature type="domain" description="CCHC-type" evidence="14">
    <location>
        <begin position="1075"/>
        <end position="1090"/>
    </location>
</feature>
<evidence type="ECO:0000259" key="13">
    <source>
        <dbReference type="PROSITE" id="PS50078"/>
    </source>
</evidence>
<feature type="region of interest" description="Disordered" evidence="11">
    <location>
        <begin position="638"/>
        <end position="680"/>
    </location>
</feature>
<dbReference type="FunFam" id="3.30.200.20:FF:000042">
    <property type="entry name" value="Aurora kinase A"/>
    <property type="match status" value="1"/>
</dbReference>
<comment type="similarity">
    <text evidence="10">Belongs to the protein kinase superfamily. Ser/Thr protein kinase family. CDC5/Polo subfamily.</text>
</comment>
<dbReference type="GO" id="GO:0008270">
    <property type="term" value="F:zinc ion binding"/>
    <property type="evidence" value="ECO:0007669"/>
    <property type="project" value="UniProtKB-KW"/>
</dbReference>
<dbReference type="SMART" id="SM00220">
    <property type="entry name" value="S_TKc"/>
    <property type="match status" value="1"/>
</dbReference>
<dbReference type="EMBL" id="CACVBS010000032">
    <property type="protein sequence ID" value="CAA7261230.1"/>
    <property type="molecule type" value="Genomic_DNA"/>
</dbReference>
<dbReference type="PROSITE" id="PS00107">
    <property type="entry name" value="PROTEIN_KINASE_ATP"/>
    <property type="match status" value="1"/>
</dbReference>
<evidence type="ECO:0000256" key="9">
    <source>
        <dbReference type="PROSITE-ProRule" id="PRU10141"/>
    </source>
</evidence>
<dbReference type="InterPro" id="IPR008271">
    <property type="entry name" value="Ser/Thr_kinase_AS"/>
</dbReference>